<dbReference type="PROSITE" id="PS51683">
    <property type="entry name" value="SAM_OMT_II"/>
    <property type="match status" value="1"/>
</dbReference>
<dbReference type="GO" id="GO:0008168">
    <property type="term" value="F:methyltransferase activity"/>
    <property type="evidence" value="ECO:0007669"/>
    <property type="project" value="UniProtKB-KW"/>
</dbReference>
<dbReference type="InterPro" id="IPR016461">
    <property type="entry name" value="COMT-like"/>
</dbReference>
<protein>
    <recommendedName>
        <fullName evidence="4">O-methyltransferase dimerisation domain-containing protein</fullName>
    </recommendedName>
</protein>
<dbReference type="PANTHER" id="PTHR43712">
    <property type="entry name" value="PUTATIVE (AFU_ORTHOLOGUE AFUA_4G14580)-RELATED"/>
    <property type="match status" value="1"/>
</dbReference>
<sequence length="309" mass="34163">MPLQLENILSLQDTIQNAFETLVAAAEQGADRATQIKAELRVVNAAQQVEATLLTPTDRVLRLAHLPTVNTATKVAQLLDIFSILQEEMTIEELAESTGADPVLLVRIMRCLTAYNIFAQTRADQFKATHLSRKLAEGPAGSFFKLAYDISHEMHRGIPAALLRTGFKNPRDSLGSGAVKAWGKSIFEHIAEDPTKVAVFGLAMEVHGELEPEYYADFPFSEITEELSKKPNAITIVDVAGGRGHVLRDIIQENPQLPGRFILQDLHEVVQEVQKQDTPFEAMVQDIFQPQTLKGEQISFIVLIEGLAL</sequence>
<organism evidence="5 6">
    <name type="scientific">Cladophialophora chaetospira</name>
    <dbReference type="NCBI Taxonomy" id="386627"/>
    <lineage>
        <taxon>Eukaryota</taxon>
        <taxon>Fungi</taxon>
        <taxon>Dikarya</taxon>
        <taxon>Ascomycota</taxon>
        <taxon>Pezizomycotina</taxon>
        <taxon>Eurotiomycetes</taxon>
        <taxon>Chaetothyriomycetidae</taxon>
        <taxon>Chaetothyriales</taxon>
        <taxon>Herpotrichiellaceae</taxon>
        <taxon>Cladophialophora</taxon>
    </lineage>
</organism>
<dbReference type="PANTHER" id="PTHR43712:SF2">
    <property type="entry name" value="O-METHYLTRANSFERASE CICE"/>
    <property type="match status" value="1"/>
</dbReference>
<evidence type="ECO:0000259" key="4">
    <source>
        <dbReference type="Pfam" id="PF08100"/>
    </source>
</evidence>
<dbReference type="InterPro" id="IPR036388">
    <property type="entry name" value="WH-like_DNA-bd_sf"/>
</dbReference>
<reference evidence="5" key="1">
    <citation type="submission" date="2022-10" db="EMBL/GenBank/DDBJ databases">
        <title>Culturing micro-colonial fungi from biological soil crusts in the Mojave desert and describing Neophaeococcomyces mojavensis, and introducing the new genera and species Taxawa tesnikishii.</title>
        <authorList>
            <person name="Kurbessoian T."/>
            <person name="Stajich J.E."/>
        </authorList>
    </citation>
    <scope>NUCLEOTIDE SEQUENCE</scope>
    <source>
        <strain evidence="5">TK_41</strain>
    </source>
</reference>
<keyword evidence="1" id="KW-0489">Methyltransferase</keyword>
<accession>A0AA39CG12</accession>
<dbReference type="AlphaFoldDB" id="A0AA39CG12"/>
<dbReference type="Pfam" id="PF08100">
    <property type="entry name" value="Dimerisation"/>
    <property type="match status" value="1"/>
</dbReference>
<gene>
    <name evidence="5" type="ORF">H2200_008766</name>
</gene>
<dbReference type="InterPro" id="IPR029063">
    <property type="entry name" value="SAM-dependent_MTases_sf"/>
</dbReference>
<dbReference type="SUPFAM" id="SSF46785">
    <property type="entry name" value="Winged helix' DNA-binding domain"/>
    <property type="match status" value="1"/>
</dbReference>
<feature type="domain" description="O-methyltransferase dimerisation" evidence="4">
    <location>
        <begin position="69"/>
        <end position="136"/>
    </location>
</feature>
<evidence type="ECO:0000256" key="3">
    <source>
        <dbReference type="ARBA" id="ARBA00022691"/>
    </source>
</evidence>
<comment type="caution">
    <text evidence="5">The sequence shown here is derived from an EMBL/GenBank/DDBJ whole genome shotgun (WGS) entry which is preliminary data.</text>
</comment>
<evidence type="ECO:0000313" key="5">
    <source>
        <dbReference type="EMBL" id="KAJ9606757.1"/>
    </source>
</evidence>
<dbReference type="EMBL" id="JAPDRK010000013">
    <property type="protein sequence ID" value="KAJ9606757.1"/>
    <property type="molecule type" value="Genomic_DNA"/>
</dbReference>
<dbReference type="SUPFAM" id="SSF53335">
    <property type="entry name" value="S-adenosyl-L-methionine-dependent methyltransferases"/>
    <property type="match status" value="1"/>
</dbReference>
<evidence type="ECO:0000256" key="1">
    <source>
        <dbReference type="ARBA" id="ARBA00022603"/>
    </source>
</evidence>
<evidence type="ECO:0000313" key="6">
    <source>
        <dbReference type="Proteomes" id="UP001172673"/>
    </source>
</evidence>
<dbReference type="InterPro" id="IPR012967">
    <property type="entry name" value="COMT_dimerisation"/>
</dbReference>
<keyword evidence="6" id="KW-1185">Reference proteome</keyword>
<name>A0AA39CG12_9EURO</name>
<dbReference type="GO" id="GO:0046983">
    <property type="term" value="F:protein dimerization activity"/>
    <property type="evidence" value="ECO:0007669"/>
    <property type="project" value="InterPro"/>
</dbReference>
<keyword evidence="2" id="KW-0808">Transferase</keyword>
<dbReference type="Gene3D" id="3.40.50.150">
    <property type="entry name" value="Vaccinia Virus protein VP39"/>
    <property type="match status" value="1"/>
</dbReference>
<dbReference type="Proteomes" id="UP001172673">
    <property type="component" value="Unassembled WGS sequence"/>
</dbReference>
<dbReference type="InterPro" id="IPR036390">
    <property type="entry name" value="WH_DNA-bd_sf"/>
</dbReference>
<keyword evidence="3" id="KW-0949">S-adenosyl-L-methionine</keyword>
<evidence type="ECO:0000256" key="2">
    <source>
        <dbReference type="ARBA" id="ARBA00022679"/>
    </source>
</evidence>
<dbReference type="GO" id="GO:0032259">
    <property type="term" value="P:methylation"/>
    <property type="evidence" value="ECO:0007669"/>
    <property type="project" value="UniProtKB-KW"/>
</dbReference>
<proteinExistence type="predicted"/>
<dbReference type="Gene3D" id="1.10.10.10">
    <property type="entry name" value="Winged helix-like DNA-binding domain superfamily/Winged helix DNA-binding domain"/>
    <property type="match status" value="1"/>
</dbReference>